<protein>
    <submittedName>
        <fullName evidence="2">Uncharacterized protein</fullName>
    </submittedName>
</protein>
<reference evidence="2 3" key="1">
    <citation type="submission" date="2021-02" db="EMBL/GenBank/DDBJ databases">
        <title>Variation within the Batrachochytrium salamandrivorans European outbreak.</title>
        <authorList>
            <person name="Kelly M."/>
            <person name="Pasmans F."/>
            <person name="Shea T.P."/>
            <person name="Munoz J.F."/>
            <person name="Carranza S."/>
            <person name="Cuomo C.A."/>
            <person name="Martel A."/>
        </authorList>
    </citation>
    <scope>NUCLEOTIDE SEQUENCE [LARGE SCALE GENOMIC DNA]</scope>
    <source>
        <strain evidence="2 3">AMFP18/2</strain>
    </source>
</reference>
<feature type="compositionally biased region" description="Basic and acidic residues" evidence="1">
    <location>
        <begin position="171"/>
        <end position="182"/>
    </location>
</feature>
<comment type="caution">
    <text evidence="2">The sequence shown here is derived from an EMBL/GenBank/DDBJ whole genome shotgun (WGS) entry which is preliminary data.</text>
</comment>
<evidence type="ECO:0000313" key="2">
    <source>
        <dbReference type="EMBL" id="KAH6591397.1"/>
    </source>
</evidence>
<feature type="compositionally biased region" description="Basic and acidic residues" evidence="1">
    <location>
        <begin position="25"/>
        <end position="42"/>
    </location>
</feature>
<proteinExistence type="predicted"/>
<keyword evidence="3" id="KW-1185">Reference proteome</keyword>
<evidence type="ECO:0000256" key="1">
    <source>
        <dbReference type="SAM" id="MobiDB-lite"/>
    </source>
</evidence>
<gene>
    <name evidence="2" type="ORF">BASA50_008705</name>
</gene>
<feature type="region of interest" description="Disordered" evidence="1">
    <location>
        <begin position="1"/>
        <end position="82"/>
    </location>
</feature>
<accession>A0ABQ8F6A7</accession>
<sequence>MQKNQNSKGNHGKGKPAPSGAFTHRIREDGEIFSSEEGRETSSDTTPLASVAGSVRMRSTDSDRSVRATPKKARDASPPPQDDLWVVVKNLSQQVAAQQAELDALRNAFALQQKTSAELVDQMKSTGEATQAALAAILARLEVGPVVPQVVPNPTTTLLLPTTTTTTTDQPSKDTRFADAVKRRPTHQQLVERQPDFRKAGAAAWLALKRETSVPAHSAPKVELSSGLRLIYASGFPTQSLATFERPCRVPASVQVRLDATIVKSFKAWIPRSEAADKDKLAAISSFAAKTVTTIQRSPDVKARNFFRSLLASIGGKTLEAATAEATKIRVQTPDFSISTLEIVPRSLSQSRRRLIRNLLHQQ</sequence>
<feature type="compositionally biased region" description="Low complexity" evidence="1">
    <location>
        <begin position="158"/>
        <end position="168"/>
    </location>
</feature>
<evidence type="ECO:0000313" key="3">
    <source>
        <dbReference type="Proteomes" id="UP001648503"/>
    </source>
</evidence>
<feature type="region of interest" description="Disordered" evidence="1">
    <location>
        <begin position="158"/>
        <end position="187"/>
    </location>
</feature>
<dbReference type="EMBL" id="JAFCIX010000408">
    <property type="protein sequence ID" value="KAH6591397.1"/>
    <property type="molecule type" value="Genomic_DNA"/>
</dbReference>
<name>A0ABQ8F6A7_9FUNG</name>
<organism evidence="2 3">
    <name type="scientific">Batrachochytrium salamandrivorans</name>
    <dbReference type="NCBI Taxonomy" id="1357716"/>
    <lineage>
        <taxon>Eukaryota</taxon>
        <taxon>Fungi</taxon>
        <taxon>Fungi incertae sedis</taxon>
        <taxon>Chytridiomycota</taxon>
        <taxon>Chytridiomycota incertae sedis</taxon>
        <taxon>Chytridiomycetes</taxon>
        <taxon>Rhizophydiales</taxon>
        <taxon>Rhizophydiales incertae sedis</taxon>
        <taxon>Batrachochytrium</taxon>
    </lineage>
</organism>
<dbReference type="Proteomes" id="UP001648503">
    <property type="component" value="Unassembled WGS sequence"/>
</dbReference>